<dbReference type="EC" id="1.7.1.17" evidence="6"/>
<evidence type="ECO:0000259" key="7">
    <source>
        <dbReference type="Pfam" id="PF02525"/>
    </source>
</evidence>
<comment type="cofactor">
    <cofactor evidence="6">
        <name>FMN</name>
        <dbReference type="ChEBI" id="CHEBI:58210"/>
    </cofactor>
    <text evidence="6">Binds 1 FMN per subunit.</text>
</comment>
<dbReference type="OrthoDB" id="9787136at2"/>
<dbReference type="InterPro" id="IPR050104">
    <property type="entry name" value="FMN-dep_NADH:Q_OxRdtase_AzoR1"/>
</dbReference>
<evidence type="ECO:0000256" key="6">
    <source>
        <dbReference type="HAMAP-Rule" id="MF_01216"/>
    </source>
</evidence>
<dbReference type="PANTHER" id="PTHR43741">
    <property type="entry name" value="FMN-DEPENDENT NADH-AZOREDUCTASE 1"/>
    <property type="match status" value="1"/>
</dbReference>
<reference evidence="9" key="1">
    <citation type="submission" date="2017-01" db="EMBL/GenBank/DDBJ databases">
        <authorList>
            <person name="Varghese N."/>
            <person name="Submissions S."/>
        </authorList>
    </citation>
    <scope>NUCLEOTIDE SEQUENCE [LARGE SCALE GENOMIC DNA]</scope>
    <source>
        <strain evidence="9">DSM 18714</strain>
    </source>
</reference>
<dbReference type="GO" id="GO:0016652">
    <property type="term" value="F:oxidoreductase activity, acting on NAD(P)H as acceptor"/>
    <property type="evidence" value="ECO:0007669"/>
    <property type="project" value="UniProtKB-UniRule"/>
</dbReference>
<dbReference type="GO" id="GO:0010181">
    <property type="term" value="F:FMN binding"/>
    <property type="evidence" value="ECO:0007669"/>
    <property type="project" value="UniProtKB-UniRule"/>
</dbReference>
<dbReference type="GO" id="GO:0016655">
    <property type="term" value="F:oxidoreductase activity, acting on NAD(P)H, quinone or similar compound as acceptor"/>
    <property type="evidence" value="ECO:0007669"/>
    <property type="project" value="InterPro"/>
</dbReference>
<dbReference type="SUPFAM" id="SSF52218">
    <property type="entry name" value="Flavoproteins"/>
    <property type="match status" value="1"/>
</dbReference>
<dbReference type="InterPro" id="IPR029039">
    <property type="entry name" value="Flavoprotein-like_sf"/>
</dbReference>
<dbReference type="InterPro" id="IPR003680">
    <property type="entry name" value="Flavodoxin_fold"/>
</dbReference>
<keyword evidence="3 6" id="KW-0560">Oxidoreductase</keyword>
<dbReference type="STRING" id="407234.SAMN05421795_10813"/>
<keyword evidence="9" id="KW-1185">Reference proteome</keyword>
<comment type="function">
    <text evidence="6">Also exhibits azoreductase activity. Catalyzes the reductive cleavage of the azo bond in aromatic azo compounds to the corresponding amines.</text>
</comment>
<evidence type="ECO:0000313" key="8">
    <source>
        <dbReference type="EMBL" id="SIS86541.1"/>
    </source>
</evidence>
<comment type="catalytic activity">
    <reaction evidence="6">
        <text>2 a quinone + NADH + H(+) = 2 a 1,4-benzosemiquinone + NAD(+)</text>
        <dbReference type="Rhea" id="RHEA:65952"/>
        <dbReference type="ChEBI" id="CHEBI:15378"/>
        <dbReference type="ChEBI" id="CHEBI:57540"/>
        <dbReference type="ChEBI" id="CHEBI:57945"/>
        <dbReference type="ChEBI" id="CHEBI:132124"/>
        <dbReference type="ChEBI" id="CHEBI:134225"/>
    </reaction>
</comment>
<evidence type="ECO:0000256" key="4">
    <source>
        <dbReference type="ARBA" id="ARBA00023027"/>
    </source>
</evidence>
<gene>
    <name evidence="6" type="primary">azoR</name>
    <name evidence="8" type="ORF">SAMN05421795_10813</name>
</gene>
<dbReference type="RefSeq" id="WP_076367006.1">
    <property type="nucleotide sequence ID" value="NZ_FTOM01000008.1"/>
</dbReference>
<dbReference type="EMBL" id="FTOM01000008">
    <property type="protein sequence ID" value="SIS86541.1"/>
    <property type="molecule type" value="Genomic_DNA"/>
</dbReference>
<keyword evidence="2 6" id="KW-0288">FMN</keyword>
<feature type="binding site" evidence="6">
    <location>
        <begin position="16"/>
        <end position="18"/>
    </location>
    <ligand>
        <name>FMN</name>
        <dbReference type="ChEBI" id="CHEBI:58210"/>
    </ligand>
</feature>
<protein>
    <recommendedName>
        <fullName evidence="6">FMN dependent NADH:quinone oxidoreductase</fullName>
        <ecNumber evidence="6">1.6.5.-</ecNumber>
    </recommendedName>
    <alternativeName>
        <fullName evidence="6">Azo-dye reductase</fullName>
    </alternativeName>
    <alternativeName>
        <fullName evidence="6">FMN-dependent NADH-azo compound oxidoreductase</fullName>
    </alternativeName>
    <alternativeName>
        <fullName evidence="6">FMN-dependent NADH-azoreductase</fullName>
        <ecNumber evidence="6">1.7.1.17</ecNumber>
    </alternativeName>
</protein>
<dbReference type="AlphaFoldDB" id="A0A1N7MKS7"/>
<comment type="function">
    <text evidence="6">Quinone reductase that provides resistance to thiol-specific stress caused by electrophilic quinones.</text>
</comment>
<proteinExistence type="inferred from homology"/>
<dbReference type="Pfam" id="PF02525">
    <property type="entry name" value="Flavodoxin_2"/>
    <property type="match status" value="1"/>
</dbReference>
<evidence type="ECO:0000256" key="2">
    <source>
        <dbReference type="ARBA" id="ARBA00022643"/>
    </source>
</evidence>
<dbReference type="InterPro" id="IPR023048">
    <property type="entry name" value="NADH:quinone_OxRdtase_FMN_depd"/>
</dbReference>
<keyword evidence="1 6" id="KW-0285">Flavoprotein</keyword>
<comment type="subunit">
    <text evidence="6">Homodimer.</text>
</comment>
<dbReference type="PANTHER" id="PTHR43741:SF2">
    <property type="entry name" value="FMN-DEPENDENT NADH:QUINONE OXIDOREDUCTASE"/>
    <property type="match status" value="1"/>
</dbReference>
<comment type="similarity">
    <text evidence="6">Belongs to the azoreductase type 1 family.</text>
</comment>
<dbReference type="GO" id="GO:0009055">
    <property type="term" value="F:electron transfer activity"/>
    <property type="evidence" value="ECO:0007669"/>
    <property type="project" value="UniProtKB-UniRule"/>
</dbReference>
<sequence>MTHILRVDASIKGDASVSRGLTAKIVEKLQAAAPGATVTARDLSPGVPQIDGAWLGAVFADPATLDADQQAIRAQADAYLDEVRAADVLVIGLPVYNFSVPAQLKAWLDQLARRGETFVYTEAGPEGLLKGKRAIVAMSSDGVAMGSEADFASGYLRHMLGFFGITDVEFVVADQMAFGAEAGLARAEAALAKLAA</sequence>
<keyword evidence="4 6" id="KW-0520">NAD</keyword>
<dbReference type="EC" id="1.6.5.-" evidence="6"/>
<organism evidence="8 9">
    <name type="scientific">Phaeovulum vinaykumarii</name>
    <dbReference type="NCBI Taxonomy" id="407234"/>
    <lineage>
        <taxon>Bacteria</taxon>
        <taxon>Pseudomonadati</taxon>
        <taxon>Pseudomonadota</taxon>
        <taxon>Alphaproteobacteria</taxon>
        <taxon>Rhodobacterales</taxon>
        <taxon>Paracoccaceae</taxon>
        <taxon>Phaeovulum</taxon>
    </lineage>
</organism>
<name>A0A1N7MKS7_9RHOB</name>
<dbReference type="Proteomes" id="UP000186098">
    <property type="component" value="Unassembled WGS sequence"/>
</dbReference>
<evidence type="ECO:0000256" key="1">
    <source>
        <dbReference type="ARBA" id="ARBA00022630"/>
    </source>
</evidence>
<comment type="caution">
    <text evidence="6">Lacks conserved residue(s) required for the propagation of feature annotation.</text>
</comment>
<evidence type="ECO:0000313" key="9">
    <source>
        <dbReference type="Proteomes" id="UP000186098"/>
    </source>
</evidence>
<feature type="binding site" evidence="6">
    <location>
        <position position="10"/>
    </location>
    <ligand>
        <name>FMN</name>
        <dbReference type="ChEBI" id="CHEBI:58210"/>
    </ligand>
</feature>
<feature type="domain" description="Flavodoxin-like fold" evidence="7">
    <location>
        <begin position="3"/>
        <end position="194"/>
    </location>
</feature>
<evidence type="ECO:0000256" key="3">
    <source>
        <dbReference type="ARBA" id="ARBA00023002"/>
    </source>
</evidence>
<comment type="catalytic activity">
    <reaction evidence="5">
        <text>N,N-dimethyl-1,4-phenylenediamine + anthranilate + 2 NAD(+) = 2-(4-dimethylaminophenyl)diazenylbenzoate + 2 NADH + 2 H(+)</text>
        <dbReference type="Rhea" id="RHEA:55872"/>
        <dbReference type="ChEBI" id="CHEBI:15378"/>
        <dbReference type="ChEBI" id="CHEBI:15783"/>
        <dbReference type="ChEBI" id="CHEBI:16567"/>
        <dbReference type="ChEBI" id="CHEBI:57540"/>
        <dbReference type="ChEBI" id="CHEBI:57945"/>
        <dbReference type="ChEBI" id="CHEBI:71579"/>
        <dbReference type="EC" id="1.7.1.17"/>
    </reaction>
    <physiologicalReaction direction="right-to-left" evidence="5">
        <dbReference type="Rhea" id="RHEA:55874"/>
    </physiologicalReaction>
</comment>
<dbReference type="HAMAP" id="MF_01216">
    <property type="entry name" value="Azoreductase_type1"/>
    <property type="match status" value="1"/>
</dbReference>
<accession>A0A1N7MKS7</accession>
<evidence type="ECO:0000256" key="5">
    <source>
        <dbReference type="ARBA" id="ARBA00048542"/>
    </source>
</evidence>
<dbReference type="Gene3D" id="3.40.50.360">
    <property type="match status" value="1"/>
</dbReference>